<dbReference type="Gene3D" id="3.90.199.10">
    <property type="entry name" value="Topoisomerase II, domain 5"/>
    <property type="match status" value="1"/>
</dbReference>
<dbReference type="SUPFAM" id="SSF54211">
    <property type="entry name" value="Ribosomal protein S5 domain 2-like"/>
    <property type="match status" value="1"/>
</dbReference>
<evidence type="ECO:0000256" key="18">
    <source>
        <dbReference type="RuleBase" id="RU362094"/>
    </source>
</evidence>
<reference evidence="22 23" key="1">
    <citation type="journal article" date="2011" name="Genome Biol. Evol.">
        <title>Integration of the genetic map and genome assembly of fugu facilitates insights into distinct features of genome evolution in teleosts and mammals.</title>
        <authorList>
            <person name="Kai W."/>
            <person name="Kikuchi K."/>
            <person name="Tohari S."/>
            <person name="Chew A.K."/>
            <person name="Tay A."/>
            <person name="Fujiwara A."/>
            <person name="Hosoya S."/>
            <person name="Suetake H."/>
            <person name="Naruse K."/>
            <person name="Brenner S."/>
            <person name="Suzuki Y."/>
            <person name="Venkatesh B."/>
        </authorList>
    </citation>
    <scope>NUCLEOTIDE SEQUENCE [LARGE SCALE GENOMIC DNA]</scope>
</reference>
<dbReference type="FunFam" id="3.30.1490.30:FF:000001">
    <property type="entry name" value="DNA topoisomerase 2"/>
    <property type="match status" value="1"/>
</dbReference>
<comment type="cofactor">
    <cofactor evidence="18">
        <name>Ca(2+)</name>
        <dbReference type="ChEBI" id="CHEBI:29108"/>
    </cofactor>
    <cofactor evidence="18">
        <name>Mg(2+)</name>
        <dbReference type="ChEBI" id="CHEBI:18420"/>
    </cofactor>
    <cofactor evidence="18">
        <name>Mn(2+)</name>
        <dbReference type="ChEBI" id="CHEBI:29035"/>
    </cofactor>
</comment>
<dbReference type="InterPro" id="IPR013506">
    <property type="entry name" value="Topo_IIA_bsu_dom2"/>
</dbReference>
<dbReference type="Proteomes" id="UP000005226">
    <property type="component" value="Chromosome 1"/>
</dbReference>
<keyword evidence="13" id="KW-0090">Biological rhythms</keyword>
<dbReference type="Gene3D" id="3.30.565.10">
    <property type="entry name" value="Histidine kinase-like ATPase, C-terminal domain"/>
    <property type="match status" value="1"/>
</dbReference>
<keyword evidence="10 18" id="KW-0067">ATP-binding</keyword>
<evidence type="ECO:0000256" key="9">
    <source>
        <dbReference type="ARBA" id="ARBA00022741"/>
    </source>
</evidence>
<evidence type="ECO:0000256" key="6">
    <source>
        <dbReference type="ARBA" id="ARBA00011080"/>
    </source>
</evidence>
<dbReference type="GO" id="GO:0005654">
    <property type="term" value="C:nucleoplasm"/>
    <property type="evidence" value="ECO:0007669"/>
    <property type="project" value="UniProtKB-SubCell"/>
</dbReference>
<comment type="similarity">
    <text evidence="6 18">Belongs to the type II topoisomerase family.</text>
</comment>
<keyword evidence="9 18" id="KW-0547">Nucleotide-binding</keyword>
<keyword evidence="12 17" id="KW-0799">Topoisomerase</keyword>
<dbReference type="GO" id="GO:0005524">
    <property type="term" value="F:ATP binding"/>
    <property type="evidence" value="ECO:0007669"/>
    <property type="project" value="UniProtKB-UniRule"/>
</dbReference>
<evidence type="ECO:0000256" key="14">
    <source>
        <dbReference type="ARBA" id="ARBA00023125"/>
    </source>
</evidence>
<dbReference type="PRINTS" id="PR00418">
    <property type="entry name" value="TPI2FAMILY"/>
</dbReference>
<dbReference type="SMART" id="SM00433">
    <property type="entry name" value="TOP2c"/>
    <property type="match status" value="1"/>
</dbReference>
<dbReference type="GO" id="GO:0046872">
    <property type="term" value="F:metal ion binding"/>
    <property type="evidence" value="ECO:0007669"/>
    <property type="project" value="UniProtKB-KW"/>
</dbReference>
<organism evidence="22 23">
    <name type="scientific">Takifugu rubripes</name>
    <name type="common">Japanese pufferfish</name>
    <name type="synonym">Fugu rubripes</name>
    <dbReference type="NCBI Taxonomy" id="31033"/>
    <lineage>
        <taxon>Eukaryota</taxon>
        <taxon>Metazoa</taxon>
        <taxon>Chordata</taxon>
        <taxon>Craniata</taxon>
        <taxon>Vertebrata</taxon>
        <taxon>Euteleostomi</taxon>
        <taxon>Actinopterygii</taxon>
        <taxon>Neopterygii</taxon>
        <taxon>Teleostei</taxon>
        <taxon>Neoteleostei</taxon>
        <taxon>Acanthomorphata</taxon>
        <taxon>Eupercaria</taxon>
        <taxon>Tetraodontiformes</taxon>
        <taxon>Tetradontoidea</taxon>
        <taxon>Tetraodontidae</taxon>
        <taxon>Takifugu</taxon>
    </lineage>
</organism>
<dbReference type="FunFam" id="3.30.565.10:FF:000004">
    <property type="entry name" value="DNA topoisomerase 2"/>
    <property type="match status" value="1"/>
</dbReference>
<reference evidence="22" key="3">
    <citation type="submission" date="2025-09" db="UniProtKB">
        <authorList>
            <consortium name="Ensembl"/>
        </authorList>
    </citation>
    <scope>IDENTIFICATION</scope>
</reference>
<dbReference type="InterPro" id="IPR050634">
    <property type="entry name" value="DNA_Topoisomerase_II"/>
</dbReference>
<dbReference type="CDD" id="cd03365">
    <property type="entry name" value="TOPRIM_TopoIIA"/>
    <property type="match status" value="1"/>
</dbReference>
<dbReference type="InterPro" id="IPR001154">
    <property type="entry name" value="TopoII_euk"/>
</dbReference>
<dbReference type="InterPro" id="IPR006171">
    <property type="entry name" value="TOPRIM_dom"/>
</dbReference>
<comment type="cofactor">
    <cofactor evidence="2">
        <name>Mg(2+)</name>
        <dbReference type="ChEBI" id="CHEBI:18420"/>
    </cofactor>
</comment>
<dbReference type="InterPro" id="IPR020568">
    <property type="entry name" value="Ribosomal_Su5_D2-typ_SF"/>
</dbReference>
<dbReference type="Pfam" id="PF00521">
    <property type="entry name" value="DNA_topoisoIV"/>
    <property type="match status" value="1"/>
</dbReference>
<feature type="compositionally biased region" description="Low complexity" evidence="19">
    <location>
        <begin position="1326"/>
        <end position="1345"/>
    </location>
</feature>
<dbReference type="Gene3D" id="3.30.1490.30">
    <property type="match status" value="1"/>
</dbReference>
<dbReference type="CDD" id="cd00187">
    <property type="entry name" value="TOP4c"/>
    <property type="match status" value="1"/>
</dbReference>
<dbReference type="FunFam" id="3.30.1360.40:FF:000003">
    <property type="entry name" value="DNA topoisomerase 2"/>
    <property type="match status" value="1"/>
</dbReference>
<comment type="subunit">
    <text evidence="18">Homodimer.</text>
</comment>
<evidence type="ECO:0000259" key="20">
    <source>
        <dbReference type="PROSITE" id="PS50880"/>
    </source>
</evidence>
<evidence type="ECO:0000256" key="19">
    <source>
        <dbReference type="SAM" id="MobiDB-lite"/>
    </source>
</evidence>
<dbReference type="InterPro" id="IPR002205">
    <property type="entry name" value="Topo_IIA_dom_A"/>
</dbReference>
<evidence type="ECO:0000256" key="12">
    <source>
        <dbReference type="ARBA" id="ARBA00023029"/>
    </source>
</evidence>
<dbReference type="CDD" id="cd03481">
    <property type="entry name" value="TopoIIA_Trans_ScTopoIIA"/>
    <property type="match status" value="1"/>
</dbReference>
<dbReference type="FunFam" id="3.30.230.10:FF:000008">
    <property type="entry name" value="DNA topoisomerase 2"/>
    <property type="match status" value="1"/>
</dbReference>
<comment type="subcellular location">
    <subcellularLocation>
        <location evidence="3">Cytoplasm</location>
    </subcellularLocation>
    <subcellularLocation>
        <location evidence="4">Nucleus</location>
        <location evidence="4">Nucleolus</location>
    </subcellularLocation>
    <subcellularLocation>
        <location evidence="5">Nucleus</location>
        <location evidence="5">Nucleoplasm</location>
    </subcellularLocation>
</comment>
<dbReference type="InterPro" id="IPR013758">
    <property type="entry name" value="Topo_IIA_A/C_ab"/>
</dbReference>
<evidence type="ECO:0000256" key="5">
    <source>
        <dbReference type="ARBA" id="ARBA00004642"/>
    </source>
</evidence>
<evidence type="ECO:0000256" key="13">
    <source>
        <dbReference type="ARBA" id="ARBA00023108"/>
    </source>
</evidence>
<dbReference type="GO" id="GO:0005730">
    <property type="term" value="C:nucleolus"/>
    <property type="evidence" value="ECO:0007669"/>
    <property type="project" value="UniProtKB-SubCell"/>
</dbReference>
<proteinExistence type="inferred from homology"/>
<keyword evidence="7" id="KW-0963">Cytoplasm</keyword>
<evidence type="ECO:0000313" key="22">
    <source>
        <dbReference type="Ensembl" id="ENSTRUP00000059815.1"/>
    </source>
</evidence>
<keyword evidence="16" id="KW-0539">Nucleus</keyword>
<dbReference type="InterPro" id="IPR013757">
    <property type="entry name" value="Topo_IIA_A_a_sf"/>
</dbReference>
<dbReference type="GO" id="GO:0000712">
    <property type="term" value="P:resolution of meiotic recombination intermediates"/>
    <property type="evidence" value="ECO:0007669"/>
    <property type="project" value="TreeGrafter"/>
</dbReference>
<dbReference type="FunFam" id="3.40.50.670:FF:000001">
    <property type="entry name" value="DNA topoisomerase 2"/>
    <property type="match status" value="2"/>
</dbReference>
<evidence type="ECO:0000256" key="11">
    <source>
        <dbReference type="ARBA" id="ARBA00022842"/>
    </source>
</evidence>
<evidence type="ECO:0000256" key="16">
    <source>
        <dbReference type="ARBA" id="ARBA00023242"/>
    </source>
</evidence>
<feature type="domain" description="Toprim" evidence="20">
    <location>
        <begin position="457"/>
        <end position="574"/>
    </location>
</feature>
<dbReference type="InterPro" id="IPR001241">
    <property type="entry name" value="Topo_IIA"/>
</dbReference>
<feature type="domain" description="Topo IIA-type catalytic" evidence="21">
    <location>
        <begin position="717"/>
        <end position="1159"/>
    </location>
</feature>
<evidence type="ECO:0000256" key="7">
    <source>
        <dbReference type="ARBA" id="ARBA00022490"/>
    </source>
</evidence>
<dbReference type="Gene3D" id="3.30.1360.40">
    <property type="match status" value="1"/>
</dbReference>
<dbReference type="GO" id="GO:0000819">
    <property type="term" value="P:sister chromatid segregation"/>
    <property type="evidence" value="ECO:0007669"/>
    <property type="project" value="TreeGrafter"/>
</dbReference>
<name>A0A674MFI1_TAKRU</name>
<dbReference type="PRINTS" id="PR01158">
    <property type="entry name" value="TOPISMRASEII"/>
</dbReference>
<dbReference type="SMART" id="SM00434">
    <property type="entry name" value="TOP4c"/>
    <property type="match status" value="1"/>
</dbReference>
<keyword evidence="23" id="KW-1185">Reference proteome</keyword>
<feature type="active site" description="O-(5'-phospho-DNA)-tyrosine intermediate" evidence="17">
    <location>
        <position position="807"/>
    </location>
</feature>
<dbReference type="FunFam" id="3.90.199.10:FF:000002">
    <property type="entry name" value="DNA topoisomerase 2"/>
    <property type="match status" value="1"/>
</dbReference>
<dbReference type="GO" id="GO:0005737">
    <property type="term" value="C:cytoplasm"/>
    <property type="evidence" value="ECO:0007669"/>
    <property type="project" value="UniProtKB-SubCell"/>
</dbReference>
<dbReference type="GO" id="GO:0048511">
    <property type="term" value="P:rhythmic process"/>
    <property type="evidence" value="ECO:0007669"/>
    <property type="project" value="UniProtKB-KW"/>
</dbReference>
<dbReference type="CDD" id="cd16930">
    <property type="entry name" value="HATPase_TopII-like"/>
    <property type="match status" value="1"/>
</dbReference>
<dbReference type="Gene3D" id="1.10.268.10">
    <property type="entry name" value="Topoisomerase, domain 3"/>
    <property type="match status" value="1"/>
</dbReference>
<dbReference type="Gene3D" id="3.30.230.10">
    <property type="match status" value="1"/>
</dbReference>
<dbReference type="PANTHER" id="PTHR10169">
    <property type="entry name" value="DNA TOPOISOMERASE/GYRASE"/>
    <property type="match status" value="1"/>
</dbReference>
<dbReference type="SMART" id="SM00387">
    <property type="entry name" value="HATPase_c"/>
    <property type="match status" value="1"/>
</dbReference>
<dbReference type="InterPro" id="IPR036890">
    <property type="entry name" value="HATPase_C_sf"/>
</dbReference>
<evidence type="ECO:0000256" key="10">
    <source>
        <dbReference type="ARBA" id="ARBA00022840"/>
    </source>
</evidence>
<dbReference type="Pfam" id="PF01751">
    <property type="entry name" value="Toprim"/>
    <property type="match status" value="1"/>
</dbReference>
<dbReference type="Ensembl" id="ENSTRUT00000067323.1">
    <property type="protein sequence ID" value="ENSTRUP00000059815.1"/>
    <property type="gene ID" value="ENSTRUG00000016398.3"/>
</dbReference>
<dbReference type="Pfam" id="PF00204">
    <property type="entry name" value="DNA_gyraseB"/>
    <property type="match status" value="1"/>
</dbReference>
<protein>
    <recommendedName>
        <fullName evidence="18">DNA topoisomerase 2</fullName>
        <ecNumber evidence="18">5.6.2.2</ecNumber>
    </recommendedName>
</protein>
<evidence type="ECO:0000256" key="2">
    <source>
        <dbReference type="ARBA" id="ARBA00001946"/>
    </source>
</evidence>
<keyword evidence="14 17" id="KW-0238">DNA-binding</keyword>
<feature type="region of interest" description="Disordered" evidence="19">
    <location>
        <begin position="1166"/>
        <end position="1370"/>
    </location>
</feature>
<feature type="compositionally biased region" description="Basic residues" evidence="19">
    <location>
        <begin position="1425"/>
        <end position="1437"/>
    </location>
</feature>
<dbReference type="InterPro" id="IPR034157">
    <property type="entry name" value="TOPRIM_TopoII"/>
</dbReference>
<dbReference type="FunFam" id="1.10.268.10:FF:000002">
    <property type="entry name" value="DNA topoisomerase 2"/>
    <property type="match status" value="1"/>
</dbReference>
<dbReference type="InterPro" id="IPR013759">
    <property type="entry name" value="Topo_IIA_B_C"/>
</dbReference>
<dbReference type="EC" id="5.6.2.2" evidence="18"/>
<evidence type="ECO:0000313" key="23">
    <source>
        <dbReference type="Proteomes" id="UP000005226"/>
    </source>
</evidence>
<keyword evidence="15 17" id="KW-0413">Isomerase</keyword>
<keyword evidence="8" id="KW-0479">Metal-binding</keyword>
<evidence type="ECO:0000256" key="3">
    <source>
        <dbReference type="ARBA" id="ARBA00004496"/>
    </source>
</evidence>
<evidence type="ECO:0000259" key="21">
    <source>
        <dbReference type="PROSITE" id="PS52040"/>
    </source>
</evidence>
<dbReference type="SUPFAM" id="SSF56719">
    <property type="entry name" value="Type II DNA topoisomerase"/>
    <property type="match status" value="1"/>
</dbReference>
<dbReference type="GO" id="GO:0003918">
    <property type="term" value="F:DNA topoisomerase type II (double strand cut, ATP-hydrolyzing) activity"/>
    <property type="evidence" value="ECO:0007669"/>
    <property type="project" value="UniProtKB-UniRule"/>
</dbReference>
<dbReference type="InterPro" id="IPR031660">
    <property type="entry name" value="TOPRIM_C"/>
</dbReference>
<evidence type="ECO:0000256" key="8">
    <source>
        <dbReference type="ARBA" id="ARBA00022723"/>
    </source>
</evidence>
<dbReference type="InterPro" id="IPR018522">
    <property type="entry name" value="TopoIIA_CS"/>
</dbReference>
<gene>
    <name evidence="22" type="primary">top2a</name>
</gene>
<comment type="catalytic activity">
    <reaction evidence="1 17 18">
        <text>ATP-dependent breakage, passage and rejoining of double-stranded DNA.</text>
        <dbReference type="EC" id="5.6.2.2"/>
    </reaction>
</comment>
<evidence type="ECO:0000256" key="17">
    <source>
        <dbReference type="PROSITE-ProRule" id="PRU01384"/>
    </source>
</evidence>
<feature type="compositionally biased region" description="Acidic residues" evidence="19">
    <location>
        <begin position="1292"/>
        <end position="1309"/>
    </location>
</feature>
<dbReference type="PROSITE" id="PS00177">
    <property type="entry name" value="TOPOISOMERASE_II"/>
    <property type="match status" value="1"/>
</dbReference>
<dbReference type="SUPFAM" id="SSF55874">
    <property type="entry name" value="ATPase domain of HSP90 chaperone/DNA topoisomerase II/histidine kinase"/>
    <property type="match status" value="1"/>
</dbReference>
<evidence type="ECO:0000256" key="15">
    <source>
        <dbReference type="ARBA" id="ARBA00023235"/>
    </source>
</evidence>
<dbReference type="GO" id="GO:0006265">
    <property type="term" value="P:DNA topological change"/>
    <property type="evidence" value="ECO:0007669"/>
    <property type="project" value="UniProtKB-UniRule"/>
</dbReference>
<dbReference type="PANTHER" id="PTHR10169:SF61">
    <property type="entry name" value="DNA TOPOISOMERASE 2-ALPHA"/>
    <property type="match status" value="1"/>
</dbReference>
<dbReference type="Pfam" id="PF02518">
    <property type="entry name" value="HATPase_c"/>
    <property type="match status" value="1"/>
</dbReference>
<dbReference type="Pfam" id="PF16898">
    <property type="entry name" value="TOPRIM_C"/>
    <property type="match status" value="1"/>
</dbReference>
<keyword evidence="11" id="KW-0460">Magnesium</keyword>
<dbReference type="PROSITE" id="PS50880">
    <property type="entry name" value="TOPRIM"/>
    <property type="match status" value="1"/>
</dbReference>
<comment type="function">
    <text evidence="18">Key decatenating enzyme that alters DNA topology by binding to two double-stranded DNA molecules, generating a double-stranded break in one of the strands, passing the intact strand through the broken strand, and religating the broken strand.</text>
</comment>
<feature type="region of interest" description="Disordered" evidence="19">
    <location>
        <begin position="1394"/>
        <end position="1475"/>
    </location>
</feature>
<dbReference type="GO" id="GO:0003677">
    <property type="term" value="F:DNA binding"/>
    <property type="evidence" value="ECO:0007669"/>
    <property type="project" value="UniProtKB-UniRule"/>
</dbReference>
<evidence type="ECO:0000256" key="1">
    <source>
        <dbReference type="ARBA" id="ARBA00000185"/>
    </source>
</evidence>
<evidence type="ECO:0000256" key="4">
    <source>
        <dbReference type="ARBA" id="ARBA00004604"/>
    </source>
</evidence>
<dbReference type="InterPro" id="IPR014721">
    <property type="entry name" value="Ribsml_uS5_D2-typ_fold_subgr"/>
</dbReference>
<reference evidence="22" key="2">
    <citation type="submission" date="2025-08" db="UniProtKB">
        <authorList>
            <consortium name="Ensembl"/>
        </authorList>
    </citation>
    <scope>IDENTIFICATION</scope>
</reference>
<accession>A0A674MFI1</accession>
<dbReference type="GeneTree" id="ENSGT00940000157539"/>
<dbReference type="InterPro" id="IPR003594">
    <property type="entry name" value="HATPase_dom"/>
</dbReference>
<dbReference type="Gene3D" id="3.40.50.670">
    <property type="match status" value="1"/>
</dbReference>
<sequence>ITFSITILCCLQAFLENKPLEKTKKDPKRMSVERIYQKKTQLEHILLRPDSYIGSVEPVTQQMWVYDEDVGLNCRDVTFVPGLYKIFDEILVNAADNKQRDKSMSCIKVSIDVENNTIAVWNNGKGIPVVEHKVEKVYVPALIFGQLLTSSNYDDDEKKVTGGRNGYGAKLCNIFSTKFTVETSCKDSKKTFKQTWYDNMGRAGDANIRSFDGEEYTCITFRPDLAKFKMSILDKDTLALMTRRAYDVAGATKGVRVFFNGKRLPVTGFRSYVDLYLKDKVDEIGNALNVVHEVVNERWEVCLTMSEKGFQQVSFVNSIATTKGGRHVDYVADQVVSKLIEVVKKKNKAGVAVKPFQVKNHIWLFVNCLVENPTFDSQTKENMTLQQKSFGSTCPLSDKFIKQATACGIVESIMNWVKFKAQTQLNKKCSAVKHTKIKGVPKLDDANDAGGKNSIGCTLILTEGDSAKTLAVSGLGVVGRDRYGVFPLRGKMLNVREASLKQIMENAEINNIIKILGLQYKKNYSDPESLKTLRYGKIMIMTDQDQDGSHIKGLLINFIHHNWPSLLRHNFIEEFITPIIKASHKKSQLSFYSIPEFNAWKESQANHKSWKIKYYKGLGTSTSQEAKEYFSDMQRHRIPFKYAGPEDDEAITLAFSKKKVEERKEWLTNFMTNRRQRREHNLPEDYLYGQTTKYLSYNDFVNKELVLFSNSDNERSIPCLVDGFKPGQRKVLFCCFKRNDKREVKVAQLAGSVAEMSAYHHGEVSLMMTIVGLAQNFVGSNNLNMLQPLGQFGTRLHGGKDSASPRYIFTMLSTLTRLVFPPVDDNLLKYNYDDNQRVEPEWYIPIIPMVLVNGAEGIGTGWASKIPNYDVREIVNNIHRMLNGDEPLPMLPSYKGFKGTIEHVMNNQYMNSGEVAIIDSTTIEISELPVKSWTQTYKENVLEPMLNGTEKVPPLITDFKEYHTDTTVRFVVKMSEEKLREAEAAGFHKVFKLQNPLTCNSMVLFDHAGSLKKYESVQDILKDFFELRMKYYVLRKDWLVGMLGAESAKLTNQARFILEKIQGTLVIENKPKKELIRMLQQMGYDSDPVKAWKLAQEKEEDEAKEEEASGPDYNYLLSMPMWFLTKEKKEELCKQRDAKLTELNTLKKRSPIDLWKEDLAAFSEELENSEAKEKENAAMPVKKGAGKGKTLKMKQETRPTPQGRRVIPRVTSTMKAEANRKADTKKGEAKRGKKIKMDFEDAEGVMSSEDVGLAARLSKKTKTQAKEKVKSSKQSTIQFKPVAKKPKKNPWSDDETPQSDSDMEDEEEVAAPREQVGRRAKGGAAQSPQPLSLLWPKKLLPPKSQRPQRRRLQVIKSAPPRAPRIPAVVHQQTDETFRAELCGLLLGVKQSSIADAFSKPKPSSTSAKRVPSFDSSDSEAEVKAAAKKAKPVSKRKQAVSDDSDSDSDNLMSRLKAKSAGSKVSPDPGAGVICHEGESQLNVSSVLVETQEVHN</sequence>
<dbReference type="InterPro" id="IPR013760">
    <property type="entry name" value="Topo_IIA-like_dom_sf"/>
</dbReference>
<feature type="compositionally biased region" description="Basic and acidic residues" evidence="19">
    <location>
        <begin position="1217"/>
        <end position="1239"/>
    </location>
</feature>
<dbReference type="PROSITE" id="PS52040">
    <property type="entry name" value="TOPO_IIA"/>
    <property type="match status" value="1"/>
</dbReference>